<dbReference type="InterPro" id="IPR016187">
    <property type="entry name" value="CTDL_fold"/>
</dbReference>
<name>A0AAW0UK30_SCYPA</name>
<evidence type="ECO:0000313" key="5">
    <source>
        <dbReference type="Proteomes" id="UP001487740"/>
    </source>
</evidence>
<feature type="chain" id="PRO_5043810728" description="C-type lectin domain-containing protein" evidence="2">
    <location>
        <begin position="22"/>
        <end position="219"/>
    </location>
</feature>
<dbReference type="Gene3D" id="3.10.100.10">
    <property type="entry name" value="Mannose-Binding Protein A, subunit A"/>
    <property type="match status" value="1"/>
</dbReference>
<dbReference type="SUPFAM" id="SSF56436">
    <property type="entry name" value="C-type lectin-like"/>
    <property type="match status" value="1"/>
</dbReference>
<evidence type="ECO:0000256" key="1">
    <source>
        <dbReference type="SAM" id="Phobius"/>
    </source>
</evidence>
<dbReference type="AlphaFoldDB" id="A0AAW0UK30"/>
<dbReference type="Proteomes" id="UP001487740">
    <property type="component" value="Unassembled WGS sequence"/>
</dbReference>
<organism evidence="4 5">
    <name type="scientific">Scylla paramamosain</name>
    <name type="common">Mud crab</name>
    <dbReference type="NCBI Taxonomy" id="85552"/>
    <lineage>
        <taxon>Eukaryota</taxon>
        <taxon>Metazoa</taxon>
        <taxon>Ecdysozoa</taxon>
        <taxon>Arthropoda</taxon>
        <taxon>Crustacea</taxon>
        <taxon>Multicrustacea</taxon>
        <taxon>Malacostraca</taxon>
        <taxon>Eumalacostraca</taxon>
        <taxon>Eucarida</taxon>
        <taxon>Decapoda</taxon>
        <taxon>Pleocyemata</taxon>
        <taxon>Brachyura</taxon>
        <taxon>Eubrachyura</taxon>
        <taxon>Portunoidea</taxon>
        <taxon>Portunidae</taxon>
        <taxon>Portuninae</taxon>
        <taxon>Scylla</taxon>
    </lineage>
</organism>
<dbReference type="SMART" id="SM00034">
    <property type="entry name" value="CLECT"/>
    <property type="match status" value="1"/>
</dbReference>
<protein>
    <recommendedName>
        <fullName evidence="3">C-type lectin domain-containing protein</fullName>
    </recommendedName>
</protein>
<reference evidence="4 5" key="1">
    <citation type="submission" date="2023-03" db="EMBL/GenBank/DDBJ databases">
        <title>High-quality genome of Scylla paramamosain provides insights in environmental adaptation.</title>
        <authorList>
            <person name="Zhang L."/>
        </authorList>
    </citation>
    <scope>NUCLEOTIDE SEQUENCE [LARGE SCALE GENOMIC DNA]</scope>
    <source>
        <strain evidence="4">LZ_2023a</strain>
        <tissue evidence="4">Muscle</tissue>
    </source>
</reference>
<accession>A0AAW0UK30</accession>
<feature type="transmembrane region" description="Helical" evidence="1">
    <location>
        <begin position="155"/>
        <end position="177"/>
    </location>
</feature>
<dbReference type="InterPro" id="IPR016186">
    <property type="entry name" value="C-type_lectin-like/link_sf"/>
</dbReference>
<evidence type="ECO:0000256" key="2">
    <source>
        <dbReference type="SAM" id="SignalP"/>
    </source>
</evidence>
<keyword evidence="5" id="KW-1185">Reference proteome</keyword>
<feature type="domain" description="C-type lectin" evidence="3">
    <location>
        <begin position="34"/>
        <end position="160"/>
    </location>
</feature>
<comment type="caution">
    <text evidence="4">The sequence shown here is derived from an EMBL/GenBank/DDBJ whole genome shotgun (WGS) entry which is preliminary data.</text>
</comment>
<dbReference type="PROSITE" id="PS50041">
    <property type="entry name" value="C_TYPE_LECTIN_2"/>
    <property type="match status" value="1"/>
</dbReference>
<dbReference type="Pfam" id="PF00059">
    <property type="entry name" value="Lectin_C"/>
    <property type="match status" value="1"/>
</dbReference>
<dbReference type="EMBL" id="JARAKH010000010">
    <property type="protein sequence ID" value="KAK8400040.1"/>
    <property type="molecule type" value="Genomic_DNA"/>
</dbReference>
<gene>
    <name evidence="4" type="ORF">O3P69_003022</name>
</gene>
<proteinExistence type="predicted"/>
<keyword evidence="1" id="KW-0812">Transmembrane</keyword>
<evidence type="ECO:0000313" key="4">
    <source>
        <dbReference type="EMBL" id="KAK8400040.1"/>
    </source>
</evidence>
<feature type="signal peptide" evidence="2">
    <location>
        <begin position="1"/>
        <end position="21"/>
    </location>
</feature>
<sequence>MKWTASLAVAAAALCLASVQATCPNGFVNFGDGNEDVCIFFFRAKDTWHGMKSSCQLLGSDLATLTGNLHTKVIEYINDQPAEDLRDETFWIGGTDEVMDGTWRWTHDNSQIPLGTPHWYPCNRHEEPDGGTSQNFLCLPNPKFYFHSCDGNAKYMGICQIFPCIMSFLMWVLVMICTSRSFVNNFSIKISIANYAMDRDVAWTWYIKATGKFTNIFIS</sequence>
<dbReference type="InterPro" id="IPR001304">
    <property type="entry name" value="C-type_lectin-like"/>
</dbReference>
<evidence type="ECO:0000259" key="3">
    <source>
        <dbReference type="PROSITE" id="PS50041"/>
    </source>
</evidence>
<dbReference type="CDD" id="cd00037">
    <property type="entry name" value="CLECT"/>
    <property type="match status" value="1"/>
</dbReference>
<keyword evidence="2" id="KW-0732">Signal</keyword>
<keyword evidence="1" id="KW-0472">Membrane</keyword>
<keyword evidence="1" id="KW-1133">Transmembrane helix</keyword>